<protein>
    <submittedName>
        <fullName evidence="3">Uncharacterized protein</fullName>
    </submittedName>
</protein>
<keyword evidence="2" id="KW-1133">Transmembrane helix</keyword>
<feature type="transmembrane region" description="Helical" evidence="2">
    <location>
        <begin position="7"/>
        <end position="24"/>
    </location>
</feature>
<feature type="compositionally biased region" description="Polar residues" evidence="1">
    <location>
        <begin position="189"/>
        <end position="198"/>
    </location>
</feature>
<name>A0A0B1NZY7_UNCNE</name>
<proteinExistence type="predicted"/>
<reference evidence="3 4" key="1">
    <citation type="journal article" date="2014" name="BMC Genomics">
        <title>Adaptive genomic structural variation in the grape powdery mildew pathogen, Erysiphe necator.</title>
        <authorList>
            <person name="Jones L."/>
            <person name="Riaz S."/>
            <person name="Morales-Cruz A."/>
            <person name="Amrine K.C."/>
            <person name="McGuire B."/>
            <person name="Gubler W.D."/>
            <person name="Walker M.A."/>
            <person name="Cantu D."/>
        </authorList>
    </citation>
    <scope>NUCLEOTIDE SEQUENCE [LARGE SCALE GENOMIC DNA]</scope>
    <source>
        <strain evidence="4">c</strain>
    </source>
</reference>
<dbReference type="AlphaFoldDB" id="A0A0B1NZY7"/>
<evidence type="ECO:0000256" key="2">
    <source>
        <dbReference type="SAM" id="Phobius"/>
    </source>
</evidence>
<evidence type="ECO:0000313" key="4">
    <source>
        <dbReference type="Proteomes" id="UP000030854"/>
    </source>
</evidence>
<keyword evidence="4" id="KW-1185">Reference proteome</keyword>
<sequence>MKMKISLFIIANLLYTTLSLWIILPKFDVDCYGKDYYTSEMIADVLEPGCVKQSQMRRSKLRKFKPTRKLFSAKTFHDKDNPSKSIYEWNAWIKRYYPNRVTTFYHNRHFLRNPDLKIIFEYRENEDVCIPLYVFAIDRSGKKTRCTNIVNSWATFDYPSLIPVHAAKSEEIEVNDYSAGQRGHAAPLSPQSSGSRAV</sequence>
<evidence type="ECO:0000313" key="3">
    <source>
        <dbReference type="EMBL" id="KHJ30216.1"/>
    </source>
</evidence>
<keyword evidence="2" id="KW-0472">Membrane</keyword>
<comment type="caution">
    <text evidence="3">The sequence shown here is derived from an EMBL/GenBank/DDBJ whole genome shotgun (WGS) entry which is preliminary data.</text>
</comment>
<gene>
    <name evidence="3" type="ORF">EV44_g0511</name>
</gene>
<organism evidence="3 4">
    <name type="scientific">Uncinula necator</name>
    <name type="common">Grape powdery mildew</name>
    <dbReference type="NCBI Taxonomy" id="52586"/>
    <lineage>
        <taxon>Eukaryota</taxon>
        <taxon>Fungi</taxon>
        <taxon>Dikarya</taxon>
        <taxon>Ascomycota</taxon>
        <taxon>Pezizomycotina</taxon>
        <taxon>Leotiomycetes</taxon>
        <taxon>Erysiphales</taxon>
        <taxon>Erysiphaceae</taxon>
        <taxon>Erysiphe</taxon>
    </lineage>
</organism>
<feature type="region of interest" description="Disordered" evidence="1">
    <location>
        <begin position="178"/>
        <end position="198"/>
    </location>
</feature>
<keyword evidence="2" id="KW-0812">Transmembrane</keyword>
<evidence type="ECO:0000256" key="1">
    <source>
        <dbReference type="SAM" id="MobiDB-lite"/>
    </source>
</evidence>
<dbReference type="Proteomes" id="UP000030854">
    <property type="component" value="Unassembled WGS sequence"/>
</dbReference>
<accession>A0A0B1NZY7</accession>
<dbReference type="EMBL" id="JNVN01004752">
    <property type="protein sequence ID" value="KHJ30216.1"/>
    <property type="molecule type" value="Genomic_DNA"/>
</dbReference>
<dbReference type="HOGENOM" id="CLU_1379046_0_0_1"/>